<keyword evidence="2" id="KW-1185">Reference proteome</keyword>
<dbReference type="Proteomes" id="UP000249890">
    <property type="component" value="Chromosome"/>
</dbReference>
<evidence type="ECO:0000313" key="2">
    <source>
        <dbReference type="Proteomes" id="UP000249890"/>
    </source>
</evidence>
<proteinExistence type="predicted"/>
<dbReference type="RefSeq" id="WP_087914264.1">
    <property type="nucleotide sequence ID" value="NZ_CP021780.1"/>
</dbReference>
<evidence type="ECO:0000313" key="1">
    <source>
        <dbReference type="EMBL" id="ASA20242.1"/>
    </source>
</evidence>
<protein>
    <submittedName>
        <fullName evidence="1">Uncharacterized protein</fullName>
    </submittedName>
</protein>
<name>A0A2Z2KHC1_9BACL</name>
<dbReference type="EMBL" id="CP021780">
    <property type="protein sequence ID" value="ASA20242.1"/>
    <property type="molecule type" value="Genomic_DNA"/>
</dbReference>
<reference evidence="1 2" key="1">
    <citation type="submission" date="2017-06" db="EMBL/GenBank/DDBJ databases">
        <title>Complete genome sequence of Paenibacillus donghaensis KCTC 13049T isolated from East Sea sediment, South Korea.</title>
        <authorList>
            <person name="Jung B.K."/>
            <person name="Hong S.-J."/>
            <person name="Shin J.-H."/>
        </authorList>
    </citation>
    <scope>NUCLEOTIDE SEQUENCE [LARGE SCALE GENOMIC DNA]</scope>
    <source>
        <strain evidence="1 2">KCTC 13049</strain>
    </source>
</reference>
<gene>
    <name evidence="1" type="ORF">B9T62_05160</name>
</gene>
<dbReference type="AlphaFoldDB" id="A0A2Z2KHC1"/>
<accession>A0A2Z2KHC1</accession>
<sequence length="64" mass="7416">MDGKTFAAELREVSTWELRERFNNENLAISDKLIDLLINEGLCVSRVNQIMDLVKKRVLERPLA</sequence>
<organism evidence="1 2">
    <name type="scientific">Paenibacillus donghaensis</name>
    <dbReference type="NCBI Taxonomy" id="414771"/>
    <lineage>
        <taxon>Bacteria</taxon>
        <taxon>Bacillati</taxon>
        <taxon>Bacillota</taxon>
        <taxon>Bacilli</taxon>
        <taxon>Bacillales</taxon>
        <taxon>Paenibacillaceae</taxon>
        <taxon>Paenibacillus</taxon>
    </lineage>
</organism>
<dbReference type="KEGG" id="pdh:B9T62_05160"/>